<dbReference type="STRING" id="1123010.SAMN02745724_03996"/>
<keyword evidence="6 11" id="KW-0812">Transmembrane</keyword>
<dbReference type="SUPFAM" id="SSF54523">
    <property type="entry name" value="Pili subunits"/>
    <property type="match status" value="1"/>
</dbReference>
<keyword evidence="8 11" id="KW-0472">Membrane</keyword>
<comment type="similarity">
    <text evidence="9">Belongs to the GSP H family.</text>
</comment>
<dbReference type="NCBIfam" id="TIGR02532">
    <property type="entry name" value="IV_pilin_GFxxxE"/>
    <property type="match status" value="1"/>
</dbReference>
<evidence type="ECO:0000256" key="7">
    <source>
        <dbReference type="ARBA" id="ARBA00022989"/>
    </source>
</evidence>
<evidence type="ECO:0000313" key="14">
    <source>
        <dbReference type="Proteomes" id="UP000198862"/>
    </source>
</evidence>
<name>A0A1I1R030_9GAMM</name>
<keyword evidence="7 11" id="KW-1133">Transmembrane helix</keyword>
<dbReference type="Gene3D" id="3.55.40.10">
    <property type="entry name" value="minor pseudopilin epsh domain"/>
    <property type="match status" value="1"/>
</dbReference>
<dbReference type="Pfam" id="PF12019">
    <property type="entry name" value="GspH"/>
    <property type="match status" value="1"/>
</dbReference>
<evidence type="ECO:0000256" key="9">
    <source>
        <dbReference type="ARBA" id="ARBA00025772"/>
    </source>
</evidence>
<gene>
    <name evidence="13" type="ORF">SAMN02745724_03996</name>
</gene>
<reference evidence="13 14" key="1">
    <citation type="submission" date="2016-10" db="EMBL/GenBank/DDBJ databases">
        <authorList>
            <person name="de Groot N.N."/>
        </authorList>
    </citation>
    <scope>NUCLEOTIDE SEQUENCE [LARGE SCALE GENOMIC DNA]</scope>
    <source>
        <strain evidence="13 14">DSM 6059</strain>
    </source>
</reference>
<evidence type="ECO:0000256" key="8">
    <source>
        <dbReference type="ARBA" id="ARBA00023136"/>
    </source>
</evidence>
<feature type="domain" description="General secretion pathway GspH" evidence="12">
    <location>
        <begin position="47"/>
        <end position="168"/>
    </location>
</feature>
<evidence type="ECO:0000256" key="10">
    <source>
        <dbReference type="ARBA" id="ARBA00030775"/>
    </source>
</evidence>
<keyword evidence="3" id="KW-1003">Cell membrane</keyword>
<dbReference type="GO" id="GO:0015627">
    <property type="term" value="C:type II protein secretion system complex"/>
    <property type="evidence" value="ECO:0007669"/>
    <property type="project" value="InterPro"/>
</dbReference>
<dbReference type="AlphaFoldDB" id="A0A1I1R030"/>
<keyword evidence="14" id="KW-1185">Reference proteome</keyword>
<dbReference type="Proteomes" id="UP000198862">
    <property type="component" value="Unassembled WGS sequence"/>
</dbReference>
<feature type="transmembrane region" description="Helical" evidence="11">
    <location>
        <begin position="7"/>
        <end position="28"/>
    </location>
</feature>
<evidence type="ECO:0000313" key="13">
    <source>
        <dbReference type="EMBL" id="SFD24883.1"/>
    </source>
</evidence>
<dbReference type="EMBL" id="FOLO01000043">
    <property type="protein sequence ID" value="SFD24883.1"/>
    <property type="molecule type" value="Genomic_DNA"/>
</dbReference>
<protein>
    <recommendedName>
        <fullName evidence="2">Type II secretion system protein H</fullName>
    </recommendedName>
    <alternativeName>
        <fullName evidence="10">General secretion pathway protein H</fullName>
    </alternativeName>
</protein>
<organism evidence="13 14">
    <name type="scientific">Pseudoalteromonas denitrificans DSM 6059</name>
    <dbReference type="NCBI Taxonomy" id="1123010"/>
    <lineage>
        <taxon>Bacteria</taxon>
        <taxon>Pseudomonadati</taxon>
        <taxon>Pseudomonadota</taxon>
        <taxon>Gammaproteobacteria</taxon>
        <taxon>Alteromonadales</taxon>
        <taxon>Pseudoalteromonadaceae</taxon>
        <taxon>Pseudoalteromonas</taxon>
    </lineage>
</organism>
<dbReference type="InterPro" id="IPR012902">
    <property type="entry name" value="N_methyl_site"/>
</dbReference>
<dbReference type="GO" id="GO:0005886">
    <property type="term" value="C:plasma membrane"/>
    <property type="evidence" value="ECO:0007669"/>
    <property type="project" value="UniProtKB-SubCell"/>
</dbReference>
<evidence type="ECO:0000259" key="12">
    <source>
        <dbReference type="Pfam" id="PF12019"/>
    </source>
</evidence>
<evidence type="ECO:0000256" key="11">
    <source>
        <dbReference type="SAM" id="Phobius"/>
    </source>
</evidence>
<keyword evidence="5" id="KW-0997">Cell inner membrane</keyword>
<accession>A0A1I1R030</accession>
<keyword evidence="4" id="KW-0488">Methylation</keyword>
<evidence type="ECO:0000256" key="1">
    <source>
        <dbReference type="ARBA" id="ARBA00004377"/>
    </source>
</evidence>
<evidence type="ECO:0000256" key="3">
    <source>
        <dbReference type="ARBA" id="ARBA00022475"/>
    </source>
</evidence>
<dbReference type="PROSITE" id="PS00409">
    <property type="entry name" value="PROKAR_NTER_METHYL"/>
    <property type="match status" value="1"/>
</dbReference>
<dbReference type="InterPro" id="IPR022346">
    <property type="entry name" value="T2SS_GspH"/>
</dbReference>
<proteinExistence type="inferred from homology"/>
<dbReference type="OrthoDB" id="5705058at2"/>
<evidence type="ECO:0000256" key="6">
    <source>
        <dbReference type="ARBA" id="ARBA00022692"/>
    </source>
</evidence>
<sequence>MQSKKSGFTLLELMVTIAIVGILAAIALPSMSNLLEDDRTESFIFELKRNFMFARAQATVSDELVVVCPLASVTATSTCVNTWNSKNISVFVDINSNLTFDPASDIMLRTMDIITQGNANDLFVHSTASTAVSFDGQGRIPNSQLGNLTFCPNGENGQSITLNLAASGRVRNVGHDAAITCGS</sequence>
<dbReference type="GO" id="GO:0015628">
    <property type="term" value="P:protein secretion by the type II secretion system"/>
    <property type="evidence" value="ECO:0007669"/>
    <property type="project" value="InterPro"/>
</dbReference>
<dbReference type="Pfam" id="PF07963">
    <property type="entry name" value="N_methyl"/>
    <property type="match status" value="1"/>
</dbReference>
<evidence type="ECO:0000256" key="2">
    <source>
        <dbReference type="ARBA" id="ARBA00021549"/>
    </source>
</evidence>
<dbReference type="InterPro" id="IPR045584">
    <property type="entry name" value="Pilin-like"/>
</dbReference>
<evidence type="ECO:0000256" key="4">
    <source>
        <dbReference type="ARBA" id="ARBA00022481"/>
    </source>
</evidence>
<dbReference type="RefSeq" id="WP_091988779.1">
    <property type="nucleotide sequence ID" value="NZ_FOLO01000043.1"/>
</dbReference>
<comment type="subcellular location">
    <subcellularLocation>
        <location evidence="1">Cell inner membrane</location>
        <topology evidence="1">Single-pass membrane protein</topology>
    </subcellularLocation>
</comment>
<evidence type="ECO:0000256" key="5">
    <source>
        <dbReference type="ARBA" id="ARBA00022519"/>
    </source>
</evidence>